<dbReference type="AlphaFoldDB" id="A0A5B7D9Z0"/>
<protein>
    <submittedName>
        <fullName evidence="2">Uncharacterized protein</fullName>
    </submittedName>
</protein>
<reference evidence="2 3" key="1">
    <citation type="submission" date="2019-05" db="EMBL/GenBank/DDBJ databases">
        <title>Another draft genome of Portunus trituberculatus and its Hox gene families provides insights of decapod evolution.</title>
        <authorList>
            <person name="Jeong J.-H."/>
            <person name="Song I."/>
            <person name="Kim S."/>
            <person name="Choi T."/>
            <person name="Kim D."/>
            <person name="Ryu S."/>
            <person name="Kim W."/>
        </authorList>
    </citation>
    <scope>NUCLEOTIDE SEQUENCE [LARGE SCALE GENOMIC DNA]</scope>
    <source>
        <tissue evidence="2">Muscle</tissue>
    </source>
</reference>
<comment type="caution">
    <text evidence="2">The sequence shown here is derived from an EMBL/GenBank/DDBJ whole genome shotgun (WGS) entry which is preliminary data.</text>
</comment>
<organism evidence="2 3">
    <name type="scientific">Portunus trituberculatus</name>
    <name type="common">Swimming crab</name>
    <name type="synonym">Neptunus trituberculatus</name>
    <dbReference type="NCBI Taxonomy" id="210409"/>
    <lineage>
        <taxon>Eukaryota</taxon>
        <taxon>Metazoa</taxon>
        <taxon>Ecdysozoa</taxon>
        <taxon>Arthropoda</taxon>
        <taxon>Crustacea</taxon>
        <taxon>Multicrustacea</taxon>
        <taxon>Malacostraca</taxon>
        <taxon>Eumalacostraca</taxon>
        <taxon>Eucarida</taxon>
        <taxon>Decapoda</taxon>
        <taxon>Pleocyemata</taxon>
        <taxon>Brachyura</taxon>
        <taxon>Eubrachyura</taxon>
        <taxon>Portunoidea</taxon>
        <taxon>Portunidae</taxon>
        <taxon>Portuninae</taxon>
        <taxon>Portunus</taxon>
    </lineage>
</organism>
<evidence type="ECO:0000313" key="2">
    <source>
        <dbReference type="EMBL" id="MPC18164.1"/>
    </source>
</evidence>
<gene>
    <name evidence="2" type="ORF">E2C01_011040</name>
</gene>
<dbReference type="Proteomes" id="UP000324222">
    <property type="component" value="Unassembled WGS sequence"/>
</dbReference>
<sequence length="229" mass="24181">MHRLGEEEYDVNDIHIHRAQPETSLATCGHYDVNDIHIHRAQPETKSSCRQWCRGCLALGSGTTTTSGSGVCGRGHCSFTLSPALVSSPLLPARFSSRALVLTSLSSLLLAPTPTSSLTLPTLPSSTLPTAPSSLTLPTAPSSLILLSSEWSDLAVLPSLSLTGPASRATRLESITTASTLAGEPLPSSMLPPEGWGRTGATAWSKPFTRGRFSDPTCAGASKWTQWKT</sequence>
<dbReference type="EMBL" id="VSRR010000653">
    <property type="protein sequence ID" value="MPC18164.1"/>
    <property type="molecule type" value="Genomic_DNA"/>
</dbReference>
<name>A0A5B7D9Z0_PORTR</name>
<accession>A0A5B7D9Z0</accession>
<evidence type="ECO:0000313" key="3">
    <source>
        <dbReference type="Proteomes" id="UP000324222"/>
    </source>
</evidence>
<proteinExistence type="predicted"/>
<evidence type="ECO:0000256" key="1">
    <source>
        <dbReference type="SAM" id="MobiDB-lite"/>
    </source>
</evidence>
<keyword evidence="3" id="KW-1185">Reference proteome</keyword>
<feature type="region of interest" description="Disordered" evidence="1">
    <location>
        <begin position="182"/>
        <end position="202"/>
    </location>
</feature>